<reference evidence="2" key="2">
    <citation type="journal article" date="2015" name="Data Brief">
        <title>Shoot transcriptome of the giant reed, Arundo donax.</title>
        <authorList>
            <person name="Barrero R.A."/>
            <person name="Guerrero F.D."/>
            <person name="Moolhuijzen P."/>
            <person name="Goolsby J.A."/>
            <person name="Tidwell J."/>
            <person name="Bellgard S.E."/>
            <person name="Bellgard M.I."/>
        </authorList>
    </citation>
    <scope>NUCLEOTIDE SEQUENCE</scope>
    <source>
        <tissue evidence="2">Shoot tissue taken approximately 20 cm above the soil surface</tissue>
    </source>
</reference>
<feature type="transmembrane region" description="Helical" evidence="1">
    <location>
        <begin position="36"/>
        <end position="58"/>
    </location>
</feature>
<protein>
    <submittedName>
        <fullName evidence="2">Uncharacterized protein</fullName>
    </submittedName>
</protein>
<reference evidence="2" key="1">
    <citation type="submission" date="2014-09" db="EMBL/GenBank/DDBJ databases">
        <authorList>
            <person name="Magalhaes I.L.F."/>
            <person name="Oliveira U."/>
            <person name="Santos F.R."/>
            <person name="Vidigal T.H.D.A."/>
            <person name="Brescovit A.D."/>
            <person name="Santos A.J."/>
        </authorList>
    </citation>
    <scope>NUCLEOTIDE SEQUENCE</scope>
    <source>
        <tissue evidence="2">Shoot tissue taken approximately 20 cm above the soil surface</tissue>
    </source>
</reference>
<keyword evidence="1" id="KW-0812">Transmembrane</keyword>
<keyword evidence="1" id="KW-0472">Membrane</keyword>
<evidence type="ECO:0000313" key="2">
    <source>
        <dbReference type="EMBL" id="JAE12287.1"/>
    </source>
</evidence>
<proteinExistence type="predicted"/>
<organism evidence="2">
    <name type="scientific">Arundo donax</name>
    <name type="common">Giant reed</name>
    <name type="synonym">Donax arundinaceus</name>
    <dbReference type="NCBI Taxonomy" id="35708"/>
    <lineage>
        <taxon>Eukaryota</taxon>
        <taxon>Viridiplantae</taxon>
        <taxon>Streptophyta</taxon>
        <taxon>Embryophyta</taxon>
        <taxon>Tracheophyta</taxon>
        <taxon>Spermatophyta</taxon>
        <taxon>Magnoliopsida</taxon>
        <taxon>Liliopsida</taxon>
        <taxon>Poales</taxon>
        <taxon>Poaceae</taxon>
        <taxon>PACMAD clade</taxon>
        <taxon>Arundinoideae</taxon>
        <taxon>Arundineae</taxon>
        <taxon>Arundo</taxon>
    </lineage>
</organism>
<keyword evidence="1" id="KW-1133">Transmembrane helix</keyword>
<evidence type="ECO:0000256" key="1">
    <source>
        <dbReference type="SAM" id="Phobius"/>
    </source>
</evidence>
<name>A0A0A9FIV8_ARUDO</name>
<dbReference type="AlphaFoldDB" id="A0A0A9FIV8"/>
<accession>A0A0A9FIV8</accession>
<dbReference type="EMBL" id="GBRH01185609">
    <property type="protein sequence ID" value="JAE12287.1"/>
    <property type="molecule type" value="Transcribed_RNA"/>
</dbReference>
<sequence>MDKDTSNFSAARLGMHEQLLKELRKELWPPSEKFPISVYLPISVYFLVSVYFPISVYFPASV</sequence>